<dbReference type="CDD" id="cd00215">
    <property type="entry name" value="PTS_IIA_lac"/>
    <property type="match status" value="1"/>
</dbReference>
<accession>A0A0B8QLV3</accession>
<keyword evidence="2" id="KW-0762">Sugar transport</keyword>
<evidence type="ECO:0000256" key="7">
    <source>
        <dbReference type="PROSITE-ProRule" id="PRU00418"/>
    </source>
</evidence>
<gene>
    <name evidence="8" type="ORF">JCM19241_3311</name>
</gene>
<dbReference type="InterPro" id="IPR036542">
    <property type="entry name" value="PTS_IIA_lac/cel_sf"/>
</dbReference>
<proteinExistence type="predicted"/>
<dbReference type="GO" id="GO:0016740">
    <property type="term" value="F:transferase activity"/>
    <property type="evidence" value="ECO:0007669"/>
    <property type="project" value="UniProtKB-KW"/>
</dbReference>
<comment type="cofactor">
    <cofactor evidence="6">
        <name>Mg(2+)</name>
        <dbReference type="ChEBI" id="CHEBI:18420"/>
    </cofactor>
    <text evidence="6">Binds 1 Mg(2+) ion per trimer.</text>
</comment>
<dbReference type="PIRSF" id="PIRSF000699">
    <property type="entry name" value="PTS_IILac_III"/>
    <property type="match status" value="1"/>
</dbReference>
<dbReference type="STRING" id="1481914.JCM19241_3311"/>
<keyword evidence="3 8" id="KW-0808">Transferase</keyword>
<dbReference type="PROSITE" id="PS51095">
    <property type="entry name" value="PTS_EIIA_TYPE_3"/>
    <property type="match status" value="1"/>
</dbReference>
<organism evidence="8 9">
    <name type="scientific">Vibrio ishigakensis</name>
    <dbReference type="NCBI Taxonomy" id="1481914"/>
    <lineage>
        <taxon>Bacteria</taxon>
        <taxon>Pseudomonadati</taxon>
        <taxon>Pseudomonadota</taxon>
        <taxon>Gammaproteobacteria</taxon>
        <taxon>Vibrionales</taxon>
        <taxon>Vibrionaceae</taxon>
        <taxon>Vibrio</taxon>
    </lineage>
</organism>
<feature type="modified residue" description="Phosphohistidine; by HPr" evidence="7">
    <location>
        <position position="78"/>
    </location>
</feature>
<protein>
    <submittedName>
        <fullName evidence="8">PTS system</fullName>
        <ecNumber evidence="8">2.7.1.191</ecNumber>
    </submittedName>
</protein>
<feature type="active site" description="Tele-phosphohistidine intermediate" evidence="5">
    <location>
        <position position="78"/>
    </location>
</feature>
<evidence type="ECO:0000313" key="9">
    <source>
        <dbReference type="Proteomes" id="UP000031666"/>
    </source>
</evidence>
<dbReference type="Proteomes" id="UP000031666">
    <property type="component" value="Unassembled WGS sequence"/>
</dbReference>
<name>A0A0B8QLV3_9VIBR</name>
<keyword evidence="4" id="KW-0598">Phosphotransferase system</keyword>
<evidence type="ECO:0000256" key="3">
    <source>
        <dbReference type="ARBA" id="ARBA00022679"/>
    </source>
</evidence>
<dbReference type="AlphaFoldDB" id="A0A0B8QLV3"/>
<keyword evidence="6" id="KW-0460">Magnesium</keyword>
<dbReference type="PANTHER" id="PTHR34382:SF7">
    <property type="entry name" value="PTS SYSTEM N,N'-DIACETYLCHITOBIOSE-SPECIFIC EIIA COMPONENT"/>
    <property type="match status" value="1"/>
</dbReference>
<dbReference type="EC" id="2.7.1.191" evidence="8"/>
<dbReference type="Gene3D" id="1.20.58.80">
    <property type="entry name" value="Phosphotransferase system, lactose/cellobiose-type IIA subunit"/>
    <property type="match status" value="1"/>
</dbReference>
<dbReference type="EMBL" id="BBSC01000004">
    <property type="protein sequence ID" value="GAM75399.1"/>
    <property type="molecule type" value="Genomic_DNA"/>
</dbReference>
<dbReference type="NCBIfam" id="NF007768">
    <property type="entry name" value="PRK10454.1"/>
    <property type="match status" value="1"/>
</dbReference>
<reference evidence="8 9" key="1">
    <citation type="submission" date="2015-01" db="EMBL/GenBank/DDBJ databases">
        <title>Vibrio sp. C94 JCM 19241 whole genome shotgun sequence.</title>
        <authorList>
            <person name="Sawabe T."/>
            <person name="Meirelles P."/>
            <person name="Feng G."/>
            <person name="Sayaka M."/>
            <person name="Hattori M."/>
            <person name="Ohkuma M."/>
        </authorList>
    </citation>
    <scope>NUCLEOTIDE SEQUENCE [LARGE SCALE GENOMIC DNA]</scope>
    <source>
        <strain evidence="9">JCM 19241</strain>
    </source>
</reference>
<comment type="caution">
    <text evidence="8">The sequence shown here is derived from an EMBL/GenBank/DDBJ whole genome shotgun (WGS) entry which is preliminary data.</text>
</comment>
<sequence>MEKFDLEELVMGIIVNAGTSRSLCFEALHLAKAGDFDAAQTKLTEARAAANEAHAVQTQLIEHDQGEGKVQMNLVLVHAQDHLMTSMLCRELVEEMIELHKRLS</sequence>
<dbReference type="SUPFAM" id="SSF46973">
    <property type="entry name" value="Enzyme IIa from lactose specific PTS, IIa-lac"/>
    <property type="match status" value="1"/>
</dbReference>
<evidence type="ECO:0000256" key="5">
    <source>
        <dbReference type="PIRSR" id="PIRSR000699-1"/>
    </source>
</evidence>
<dbReference type="Pfam" id="PF02255">
    <property type="entry name" value="PTS_IIA"/>
    <property type="match status" value="1"/>
</dbReference>
<dbReference type="GO" id="GO:0009401">
    <property type="term" value="P:phosphoenolpyruvate-dependent sugar phosphotransferase system"/>
    <property type="evidence" value="ECO:0007669"/>
    <property type="project" value="UniProtKB-KW"/>
</dbReference>
<evidence type="ECO:0000313" key="8">
    <source>
        <dbReference type="EMBL" id="GAM75399.1"/>
    </source>
</evidence>
<keyword evidence="1" id="KW-0813">Transport</keyword>
<evidence type="ECO:0000256" key="4">
    <source>
        <dbReference type="ARBA" id="ARBA00022683"/>
    </source>
</evidence>
<evidence type="ECO:0000256" key="2">
    <source>
        <dbReference type="ARBA" id="ARBA00022597"/>
    </source>
</evidence>
<evidence type="ECO:0000256" key="6">
    <source>
        <dbReference type="PIRSR" id="PIRSR000699-2"/>
    </source>
</evidence>
<dbReference type="GO" id="GO:0046872">
    <property type="term" value="F:metal ion binding"/>
    <property type="evidence" value="ECO:0007669"/>
    <property type="project" value="UniProtKB-KW"/>
</dbReference>
<keyword evidence="6" id="KW-0479">Metal-binding</keyword>
<dbReference type="InterPro" id="IPR003188">
    <property type="entry name" value="PTS_IIA_lac/cel"/>
</dbReference>
<dbReference type="PANTHER" id="PTHR34382">
    <property type="entry name" value="PTS SYSTEM N,N'-DIACETYLCHITOBIOSE-SPECIFIC EIIA COMPONENT"/>
    <property type="match status" value="1"/>
</dbReference>
<reference evidence="8 9" key="2">
    <citation type="submission" date="2015-01" db="EMBL/GenBank/DDBJ databases">
        <authorList>
            <consortium name="NBRP consortium"/>
            <person name="Sawabe T."/>
            <person name="Meirelles P."/>
            <person name="Feng G."/>
            <person name="Sayaka M."/>
            <person name="Hattori M."/>
            <person name="Ohkuma M."/>
        </authorList>
    </citation>
    <scope>NUCLEOTIDE SEQUENCE [LARGE SCALE GENOMIC DNA]</scope>
    <source>
        <strain evidence="9">JCM 19241</strain>
    </source>
</reference>
<feature type="binding site" evidence="6">
    <location>
        <position position="81"/>
    </location>
    <ligand>
        <name>Mg(2+)</name>
        <dbReference type="ChEBI" id="CHEBI:18420"/>
        <note>ligand shared between all trimeric partners</note>
    </ligand>
</feature>
<evidence type="ECO:0000256" key="1">
    <source>
        <dbReference type="ARBA" id="ARBA00022448"/>
    </source>
</evidence>